<dbReference type="GO" id="GO:0071555">
    <property type="term" value="P:cell wall organization"/>
    <property type="evidence" value="ECO:0007669"/>
    <property type="project" value="UniProtKB-KW"/>
</dbReference>
<evidence type="ECO:0000256" key="8">
    <source>
        <dbReference type="ARBA" id="ARBA00022960"/>
    </source>
</evidence>
<dbReference type="SUPFAM" id="SSF51984">
    <property type="entry name" value="MurCD N-terminal domain"/>
    <property type="match status" value="1"/>
</dbReference>
<evidence type="ECO:0000256" key="4">
    <source>
        <dbReference type="ARBA" id="ARBA00022598"/>
    </source>
</evidence>
<dbReference type="NCBIfam" id="TIGR01087">
    <property type="entry name" value="murD"/>
    <property type="match status" value="1"/>
</dbReference>
<comment type="catalytic activity">
    <reaction evidence="12">
        <text>UDP-N-acetyl-alpha-D-muramoyl-L-alanine + L-glutamate + ATP = UDP-N-acetyl-alpha-D-muramoyl-L-alanyl-L-glutamate + ADP + phosphate + H(+)</text>
        <dbReference type="Rhea" id="RHEA:58816"/>
        <dbReference type="ChEBI" id="CHEBI:15378"/>
        <dbReference type="ChEBI" id="CHEBI:29985"/>
        <dbReference type="ChEBI" id="CHEBI:30616"/>
        <dbReference type="ChEBI" id="CHEBI:43474"/>
        <dbReference type="ChEBI" id="CHEBI:83898"/>
        <dbReference type="ChEBI" id="CHEBI:142725"/>
        <dbReference type="ChEBI" id="CHEBI:456216"/>
        <dbReference type="EC" id="6.3.2.53"/>
    </reaction>
</comment>
<dbReference type="GO" id="GO:0008764">
    <property type="term" value="F:UDP-N-acetylmuramoylalanine-D-glutamate ligase activity"/>
    <property type="evidence" value="ECO:0007669"/>
    <property type="project" value="InterPro"/>
</dbReference>
<comment type="subcellular location">
    <subcellularLocation>
        <location evidence="1 12">Cytoplasm</location>
    </subcellularLocation>
</comment>
<dbReference type="InterPro" id="IPR036565">
    <property type="entry name" value="Mur-like_cat_sf"/>
</dbReference>
<dbReference type="EMBL" id="BLPG01000001">
    <property type="protein sequence ID" value="GFJ92993.1"/>
    <property type="molecule type" value="Genomic_DNA"/>
</dbReference>
<keyword evidence="3 12" id="KW-0963">Cytoplasm</keyword>
<dbReference type="GO" id="GO:0005524">
    <property type="term" value="F:ATP binding"/>
    <property type="evidence" value="ECO:0007669"/>
    <property type="project" value="UniProtKB-UniRule"/>
</dbReference>
<comment type="function">
    <text evidence="12">Cell wall formation. Catalyzes the addition of L-glutamate to the nucleotide precursor UDP-N-acetylmuramoyl-L-alanine.</text>
</comment>
<dbReference type="Gene3D" id="3.90.190.20">
    <property type="entry name" value="Mur ligase, C-terminal domain"/>
    <property type="match status" value="1"/>
</dbReference>
<dbReference type="Pfam" id="PF08245">
    <property type="entry name" value="Mur_ligase_M"/>
    <property type="match status" value="1"/>
</dbReference>
<comment type="similarity">
    <text evidence="12">Belongs to the MurCDEF family. MurD2 subfamily.</text>
</comment>
<dbReference type="InterPro" id="IPR005762">
    <property type="entry name" value="MurD"/>
</dbReference>
<evidence type="ECO:0000256" key="6">
    <source>
        <dbReference type="ARBA" id="ARBA00022741"/>
    </source>
</evidence>
<dbReference type="InterPro" id="IPR013221">
    <property type="entry name" value="Mur_ligase_cen"/>
</dbReference>
<dbReference type="PANTHER" id="PTHR43692">
    <property type="entry name" value="UDP-N-ACETYLMURAMOYLALANINE--D-GLUTAMATE LIGASE"/>
    <property type="match status" value="1"/>
</dbReference>
<name>A0A6V8L6V6_9ACTN</name>
<evidence type="ECO:0000313" key="15">
    <source>
        <dbReference type="Proteomes" id="UP000482960"/>
    </source>
</evidence>
<dbReference type="UniPathway" id="UPA00219"/>
<keyword evidence="5 12" id="KW-0132">Cell division</keyword>
<dbReference type="Proteomes" id="UP000482960">
    <property type="component" value="Unassembled WGS sequence"/>
</dbReference>
<evidence type="ECO:0000256" key="12">
    <source>
        <dbReference type="HAMAP-Rule" id="MF_02208"/>
    </source>
</evidence>
<keyword evidence="4 12" id="KW-0436">Ligase</keyword>
<evidence type="ECO:0000256" key="7">
    <source>
        <dbReference type="ARBA" id="ARBA00022840"/>
    </source>
</evidence>
<dbReference type="Gene3D" id="3.40.1190.10">
    <property type="entry name" value="Mur-like, catalytic domain"/>
    <property type="match status" value="1"/>
</dbReference>
<dbReference type="PANTHER" id="PTHR43692:SF1">
    <property type="entry name" value="UDP-N-ACETYLMURAMOYLALANINE--D-GLUTAMATE LIGASE"/>
    <property type="match status" value="1"/>
</dbReference>
<evidence type="ECO:0000256" key="2">
    <source>
        <dbReference type="ARBA" id="ARBA00004752"/>
    </source>
</evidence>
<dbReference type="GO" id="GO:0051301">
    <property type="term" value="P:cell division"/>
    <property type="evidence" value="ECO:0007669"/>
    <property type="project" value="UniProtKB-KW"/>
</dbReference>
<evidence type="ECO:0000256" key="11">
    <source>
        <dbReference type="ARBA" id="ARBA00023316"/>
    </source>
</evidence>
<dbReference type="AlphaFoldDB" id="A0A6V8L6V6"/>
<dbReference type="InterPro" id="IPR043687">
    <property type="entry name" value="MurD2"/>
</dbReference>
<keyword evidence="9 12" id="KW-0573">Peptidoglycan synthesis</keyword>
<feature type="binding site" evidence="12">
    <location>
        <begin position="118"/>
        <end position="124"/>
    </location>
    <ligand>
        <name>ATP</name>
        <dbReference type="ChEBI" id="CHEBI:30616"/>
    </ligand>
</feature>
<keyword evidence="7 12" id="KW-0067">ATP-binding</keyword>
<protein>
    <recommendedName>
        <fullName evidence="12">UDP-N-acetylmuramoyl-L-alanine--L-glutamate ligase</fullName>
        <ecNumber evidence="12">6.3.2.53</ecNumber>
    </recommendedName>
    <alternativeName>
        <fullName evidence="12">UDP-N-acetylmuramoyl-L-alanyl-L-glutamate synthetase</fullName>
        <shortName evidence="12">UDP-MurNAc-L-Ala-L-Glu synthetase</shortName>
    </alternativeName>
</protein>
<dbReference type="GO" id="GO:0009252">
    <property type="term" value="P:peptidoglycan biosynthetic process"/>
    <property type="evidence" value="ECO:0007669"/>
    <property type="project" value="UniProtKB-UniRule"/>
</dbReference>
<keyword evidence="10 12" id="KW-0131">Cell cycle</keyword>
<evidence type="ECO:0000256" key="3">
    <source>
        <dbReference type="ARBA" id="ARBA00022490"/>
    </source>
</evidence>
<evidence type="ECO:0000313" key="14">
    <source>
        <dbReference type="EMBL" id="GFJ92993.1"/>
    </source>
</evidence>
<keyword evidence="11 12" id="KW-0961">Cell wall biogenesis/degradation</keyword>
<dbReference type="EC" id="6.3.2.53" evidence="12"/>
<dbReference type="RefSeq" id="WP_173079738.1">
    <property type="nucleotide sequence ID" value="NZ_BAABJB010000005.1"/>
</dbReference>
<gene>
    <name evidence="14" type="primary">murD</name>
    <name evidence="12" type="synonym">murD2</name>
    <name evidence="14" type="ORF">Prum_066350</name>
</gene>
<dbReference type="GO" id="GO:0008360">
    <property type="term" value="P:regulation of cell shape"/>
    <property type="evidence" value="ECO:0007669"/>
    <property type="project" value="UniProtKB-KW"/>
</dbReference>
<evidence type="ECO:0000256" key="9">
    <source>
        <dbReference type="ARBA" id="ARBA00022984"/>
    </source>
</evidence>
<reference evidence="14 15" key="1">
    <citation type="submission" date="2020-03" db="EMBL/GenBank/DDBJ databases">
        <title>Whole genome shotgun sequence of Phytohabitans rumicis NBRC 108638.</title>
        <authorList>
            <person name="Komaki H."/>
            <person name="Tamura T."/>
        </authorList>
    </citation>
    <scope>NUCLEOTIDE SEQUENCE [LARGE SCALE GENOMIC DNA]</scope>
    <source>
        <strain evidence="14 15">NBRC 108638</strain>
    </source>
</reference>
<dbReference type="SUPFAM" id="SSF53244">
    <property type="entry name" value="MurD-like peptide ligases, peptide-binding domain"/>
    <property type="match status" value="1"/>
</dbReference>
<evidence type="ECO:0000256" key="5">
    <source>
        <dbReference type="ARBA" id="ARBA00022618"/>
    </source>
</evidence>
<evidence type="ECO:0000259" key="13">
    <source>
        <dbReference type="Pfam" id="PF08245"/>
    </source>
</evidence>
<evidence type="ECO:0000256" key="1">
    <source>
        <dbReference type="ARBA" id="ARBA00004496"/>
    </source>
</evidence>
<proteinExistence type="inferred from homology"/>
<keyword evidence="6 12" id="KW-0547">Nucleotide-binding</keyword>
<comment type="pathway">
    <text evidence="2 12">Cell wall biogenesis; peptidoglycan biosynthesis.</text>
</comment>
<organism evidence="14 15">
    <name type="scientific">Phytohabitans rumicis</name>
    <dbReference type="NCBI Taxonomy" id="1076125"/>
    <lineage>
        <taxon>Bacteria</taxon>
        <taxon>Bacillati</taxon>
        <taxon>Actinomycetota</taxon>
        <taxon>Actinomycetes</taxon>
        <taxon>Micromonosporales</taxon>
        <taxon>Micromonosporaceae</taxon>
    </lineage>
</organism>
<sequence>MRLSDLRDRSVAVWGSGREGVAAAAAIAPVGPADLVAVDDTLNFLALDWAQSRARDVPLITGDGCFDALMGAEVIVRSPGIGQTHPWIIEARRRGIEVTGGTALWMADHAGATVGVTGSKGKSTTTTLIHHLLGGVGRPAVLGGNIGTAPLDLPPAQQYVLELSCYQCADLADSPRVAALTALFPEHLDWHGGEEEYYRDKLNLVAHGPEHVVYNAADERLAARVTGRAAGLPDGFHVDGGQVRFRGEPLFARTVLGLVGIHNERNLCVALTVLDSLGVDCVAERDALAAAVSSYQPLPHRLTEIADPSGLTFVDDTLATSPYASMHAIDAYEGRALTVIVGGTDRGLDYTPLRDHLATRTLTVIGIPDSGARIVETLADLPGVRTEVAEDLVAAVRLARKLTPVGGAVLLSPAAPSYGRFRNFEHRSEVFLQAVRDTA</sequence>
<comment type="caution">
    <text evidence="14">The sequence shown here is derived from an EMBL/GenBank/DDBJ whole genome shotgun (WGS) entry which is preliminary data.</text>
</comment>
<dbReference type="Gene3D" id="3.40.50.720">
    <property type="entry name" value="NAD(P)-binding Rossmann-like Domain"/>
    <property type="match status" value="1"/>
</dbReference>
<accession>A0A6V8L6V6</accession>
<reference evidence="14 15" key="2">
    <citation type="submission" date="2020-03" db="EMBL/GenBank/DDBJ databases">
        <authorList>
            <person name="Ichikawa N."/>
            <person name="Kimura A."/>
            <person name="Kitahashi Y."/>
            <person name="Uohara A."/>
        </authorList>
    </citation>
    <scope>NUCLEOTIDE SEQUENCE [LARGE SCALE GENOMIC DNA]</scope>
    <source>
        <strain evidence="14 15">NBRC 108638</strain>
    </source>
</reference>
<dbReference type="HAMAP" id="MF_00639">
    <property type="entry name" value="MurD"/>
    <property type="match status" value="1"/>
</dbReference>
<keyword evidence="15" id="KW-1185">Reference proteome</keyword>
<dbReference type="GO" id="GO:0005737">
    <property type="term" value="C:cytoplasm"/>
    <property type="evidence" value="ECO:0007669"/>
    <property type="project" value="UniProtKB-SubCell"/>
</dbReference>
<dbReference type="HAMAP" id="MF_02208">
    <property type="entry name" value="MurD2_subfam"/>
    <property type="match status" value="1"/>
</dbReference>
<dbReference type="SUPFAM" id="SSF53623">
    <property type="entry name" value="MurD-like peptide ligases, catalytic domain"/>
    <property type="match status" value="1"/>
</dbReference>
<keyword evidence="8 12" id="KW-0133">Cell shape</keyword>
<feature type="domain" description="Mur ligase central" evidence="13">
    <location>
        <begin position="116"/>
        <end position="224"/>
    </location>
</feature>
<evidence type="ECO:0000256" key="10">
    <source>
        <dbReference type="ARBA" id="ARBA00023306"/>
    </source>
</evidence>
<dbReference type="InterPro" id="IPR036615">
    <property type="entry name" value="Mur_ligase_C_dom_sf"/>
</dbReference>